<protein>
    <recommendedName>
        <fullName evidence="4">F5/8 type C domain-containing protein</fullName>
    </recommendedName>
</protein>
<evidence type="ECO:0000256" key="1">
    <source>
        <dbReference type="SAM" id="MobiDB-lite"/>
    </source>
</evidence>
<proteinExistence type="predicted"/>
<gene>
    <name evidence="2" type="ORF">M9Y10_012346</name>
</gene>
<name>A0ABR2ICV4_9EUKA</name>
<dbReference type="Proteomes" id="UP001470230">
    <property type="component" value="Unassembled WGS sequence"/>
</dbReference>
<dbReference type="Gene3D" id="2.60.120.260">
    <property type="entry name" value="Galactose-binding domain-like"/>
    <property type="match status" value="1"/>
</dbReference>
<organism evidence="2 3">
    <name type="scientific">Tritrichomonas musculus</name>
    <dbReference type="NCBI Taxonomy" id="1915356"/>
    <lineage>
        <taxon>Eukaryota</taxon>
        <taxon>Metamonada</taxon>
        <taxon>Parabasalia</taxon>
        <taxon>Tritrichomonadida</taxon>
        <taxon>Tritrichomonadidae</taxon>
        <taxon>Tritrichomonas</taxon>
    </lineage>
</organism>
<accession>A0ABR2ICV4</accession>
<dbReference type="EMBL" id="JAPFFF010000018">
    <property type="protein sequence ID" value="KAK8860681.1"/>
    <property type="molecule type" value="Genomic_DNA"/>
</dbReference>
<feature type="region of interest" description="Disordered" evidence="1">
    <location>
        <begin position="1"/>
        <end position="20"/>
    </location>
</feature>
<evidence type="ECO:0000313" key="3">
    <source>
        <dbReference type="Proteomes" id="UP001470230"/>
    </source>
</evidence>
<keyword evidence="3" id="KW-1185">Reference proteome</keyword>
<comment type="caution">
    <text evidence="2">The sequence shown here is derived from an EMBL/GenBank/DDBJ whole genome shotgun (WGS) entry which is preliminary data.</text>
</comment>
<sequence length="232" mass="26400">MQEMPGMLPRRFSMPEESTPFSYPEMSSQNLLEADDDFHATDRRNLDDGVVIPYPAKRSERTPQGLFNGIFSHLTRECHDNPVKAGLVVISGNSYNEGYTRILLHLIDPTWRGSWTSTNENGSYLSFDFLEHKVCVIGYSLKTYKGNKEWRHLKSWVLEGSNGGGWREIHVVKKSNKLNGPSAIASFKCGDAGSSAKQQKFYQIIRLRLTDKNIYGDYYLNLSGIELFGIYD</sequence>
<evidence type="ECO:0000313" key="2">
    <source>
        <dbReference type="EMBL" id="KAK8860681.1"/>
    </source>
</evidence>
<reference evidence="2 3" key="1">
    <citation type="submission" date="2024-04" db="EMBL/GenBank/DDBJ databases">
        <title>Tritrichomonas musculus Genome.</title>
        <authorList>
            <person name="Alves-Ferreira E."/>
            <person name="Grigg M."/>
            <person name="Lorenzi H."/>
            <person name="Galac M."/>
        </authorList>
    </citation>
    <scope>NUCLEOTIDE SEQUENCE [LARGE SCALE GENOMIC DNA]</scope>
    <source>
        <strain evidence="2 3">EAF2021</strain>
    </source>
</reference>
<evidence type="ECO:0008006" key="4">
    <source>
        <dbReference type="Google" id="ProtNLM"/>
    </source>
</evidence>